<comment type="caution">
    <text evidence="9">The sequence shown here is derived from an EMBL/GenBank/DDBJ whole genome shotgun (WGS) entry which is preliminary data.</text>
</comment>
<evidence type="ECO:0000256" key="6">
    <source>
        <dbReference type="SAM" id="MobiDB-lite"/>
    </source>
</evidence>
<keyword evidence="2 5" id="KW-0963">Cytoplasm</keyword>
<feature type="domain" description="Gamma tubulin complex component C-terminal" evidence="7">
    <location>
        <begin position="725"/>
        <end position="936"/>
    </location>
</feature>
<protein>
    <recommendedName>
        <fullName evidence="5">Gamma-tubulin complex component</fullName>
    </recommendedName>
</protein>
<comment type="subcellular location">
    <subcellularLocation>
        <location evidence="5">Cytoplasm</location>
        <location evidence="5">Cytoskeleton</location>
        <location evidence="5">Microtubule organizing center</location>
    </subcellularLocation>
</comment>
<accession>A0ABQ9E0Q7</accession>
<dbReference type="CDD" id="cd22572">
    <property type="entry name" value="GCP5_NTD"/>
    <property type="match status" value="1"/>
</dbReference>
<dbReference type="InterPro" id="IPR041470">
    <property type="entry name" value="GCP_N"/>
</dbReference>
<evidence type="ECO:0000313" key="9">
    <source>
        <dbReference type="EMBL" id="KAJ8299061.1"/>
    </source>
</evidence>
<dbReference type="InterPro" id="IPR007259">
    <property type="entry name" value="GCP"/>
</dbReference>
<evidence type="ECO:0000256" key="2">
    <source>
        <dbReference type="ARBA" id="ARBA00022490"/>
    </source>
</evidence>
<feature type="region of interest" description="Disordered" evidence="6">
    <location>
        <begin position="147"/>
        <end position="189"/>
    </location>
</feature>
<keyword evidence="3 5" id="KW-0493">Microtubule</keyword>
<name>A0ABQ9E0Q7_TEGGR</name>
<dbReference type="InterPro" id="IPR040457">
    <property type="entry name" value="GCP_C"/>
</dbReference>
<feature type="region of interest" description="Disordered" evidence="6">
    <location>
        <begin position="498"/>
        <end position="520"/>
    </location>
</feature>
<dbReference type="Pfam" id="PF04130">
    <property type="entry name" value="GCP_C_terminal"/>
    <property type="match status" value="1"/>
</dbReference>
<dbReference type="PANTHER" id="PTHR19302">
    <property type="entry name" value="GAMMA TUBULIN COMPLEX PROTEIN"/>
    <property type="match status" value="1"/>
</dbReference>
<evidence type="ECO:0000256" key="4">
    <source>
        <dbReference type="ARBA" id="ARBA00023212"/>
    </source>
</evidence>
<reference evidence="9 10" key="1">
    <citation type="submission" date="2022-12" db="EMBL/GenBank/DDBJ databases">
        <title>Chromosome-level genome of Tegillarca granosa.</title>
        <authorList>
            <person name="Kim J."/>
        </authorList>
    </citation>
    <scope>NUCLEOTIDE SEQUENCE [LARGE SCALE GENOMIC DNA]</scope>
    <source>
        <strain evidence="9">Teg-2019</strain>
        <tissue evidence="9">Adductor muscle</tissue>
    </source>
</reference>
<dbReference type="InterPro" id="IPR042241">
    <property type="entry name" value="GCP_C_sf"/>
</dbReference>
<keyword evidence="10" id="KW-1185">Reference proteome</keyword>
<evidence type="ECO:0000313" key="10">
    <source>
        <dbReference type="Proteomes" id="UP001217089"/>
    </source>
</evidence>
<comment type="similarity">
    <text evidence="1 5">Belongs to the TUBGCP family.</text>
</comment>
<organism evidence="9 10">
    <name type="scientific">Tegillarca granosa</name>
    <name type="common">Malaysian cockle</name>
    <name type="synonym">Anadara granosa</name>
    <dbReference type="NCBI Taxonomy" id="220873"/>
    <lineage>
        <taxon>Eukaryota</taxon>
        <taxon>Metazoa</taxon>
        <taxon>Spiralia</taxon>
        <taxon>Lophotrochozoa</taxon>
        <taxon>Mollusca</taxon>
        <taxon>Bivalvia</taxon>
        <taxon>Autobranchia</taxon>
        <taxon>Pteriomorphia</taxon>
        <taxon>Arcoida</taxon>
        <taxon>Arcoidea</taxon>
        <taxon>Arcidae</taxon>
        <taxon>Tegillarca</taxon>
    </lineage>
</organism>
<dbReference type="Pfam" id="PF17681">
    <property type="entry name" value="GCP_N_terminal"/>
    <property type="match status" value="1"/>
</dbReference>
<evidence type="ECO:0000259" key="7">
    <source>
        <dbReference type="Pfam" id="PF04130"/>
    </source>
</evidence>
<evidence type="ECO:0000256" key="1">
    <source>
        <dbReference type="ARBA" id="ARBA00010337"/>
    </source>
</evidence>
<dbReference type="Gene3D" id="1.20.120.1900">
    <property type="entry name" value="Gamma-tubulin complex, C-terminal domain"/>
    <property type="match status" value="1"/>
</dbReference>
<evidence type="ECO:0000256" key="5">
    <source>
        <dbReference type="RuleBase" id="RU363050"/>
    </source>
</evidence>
<keyword evidence="4 5" id="KW-0206">Cytoskeleton</keyword>
<evidence type="ECO:0000256" key="3">
    <source>
        <dbReference type="ARBA" id="ARBA00022701"/>
    </source>
</evidence>
<dbReference type="PANTHER" id="PTHR19302:SF33">
    <property type="entry name" value="GAMMA-TUBULIN COMPLEX COMPONENT 5"/>
    <property type="match status" value="1"/>
</dbReference>
<evidence type="ECO:0000259" key="8">
    <source>
        <dbReference type="Pfam" id="PF17681"/>
    </source>
</evidence>
<feature type="compositionally biased region" description="Acidic residues" evidence="6">
    <location>
        <begin position="151"/>
        <end position="167"/>
    </location>
</feature>
<dbReference type="EMBL" id="JARBDR010000921">
    <property type="protein sequence ID" value="KAJ8299061.1"/>
    <property type="molecule type" value="Genomic_DNA"/>
</dbReference>
<feature type="domain" description="Gamma tubulin complex component protein N-terminal" evidence="8">
    <location>
        <begin position="265"/>
        <end position="575"/>
    </location>
</feature>
<dbReference type="Proteomes" id="UP001217089">
    <property type="component" value="Unassembled WGS sequence"/>
</dbReference>
<gene>
    <name evidence="9" type="ORF">KUTeg_023121</name>
</gene>
<sequence>MARWKNIETELNVLIAQITGFNEKEENFQLCSHFALSNIKYHRYLDVDSHKVTKSLLGVIDKFVIHSQQEKSEAFTRLLDEFLNSPAFENKDCGKTDTHYGLLNLLLCLADSPTHSDYVEKPPEVVEEVKDTFDWAGYLLEGENKLTFQDLDSEDDEEDIWSDENEREEEKTEEVTPTPGPQEEITLSTIPPDSSTLIEVEDVTVTETGFDWLMKNVVPQYWCGQTQDSHTCSSNLNVDWECYKRSTEPLHTTQSKTVITEVQLIREILWMLSGVSDLFVFIYNGRRFIIRENVIVPHLTDEALNDYLLNFTKYGAYVITLQKFIQNVSSCFFEKSQGYGVSQTYEAFSRTISTFLGNFRKELTDLEKIIIRQEETVTLMSTHSSLQDWLKKIEVVYSLYNKGIIEAEVLQTNCQKASHLLNVLYNTVIEYDDSGQSGIQIVELLFPMWIETIKPYIDIIDEWITNGTLVDPKSEFILKRDENVTSLHQTFWEKTFTTHIPTESESENETSSAAGDTTTNNSNKLLAGQYQSWAPGFLQTVLLEIVLAGKSMEMLKDSGRLKEVVGGHDDIYFRCTPLFQEFLKSMETFLDFSTPENETTEKIKEVPTTTFTTQIEQQMKLKGIYDPLLKINVDTLFTKCVTNLEKPSKEDINERLVRTLKTERLKPIPELHFFLMEAGDTMFCFYTEIFDKNATIHQYRALSVHDLSDCVNNGEILTVDVDYTNTNKDGSLINVTDCLKLQYKVEWPIDIVITSECQDIYNQIFCFLLQIKRAKYSLDELRFFDLEKENILHSFSGGEESLISRLDDDMPRSGRVHRMHILKMRLTFFVNSLHNYIMTRILHSTGLEFKQEMDKATDLDQIIDIHGKYVSKIHERCLLHKKVKFLKEAVMKVLNLILIFQKRWDQGIDEISLKIIEDMETEFSRCIQFLASFLNNWSP</sequence>
<dbReference type="InterPro" id="IPR059169">
    <property type="entry name" value="GCP5_N_ext"/>
</dbReference>
<proteinExistence type="inferred from homology"/>